<dbReference type="Proteomes" id="UP000008021">
    <property type="component" value="Chromosome 1"/>
</dbReference>
<dbReference type="PANTHER" id="PTHR33142:SF84">
    <property type="entry name" value="EXPRESSED PROTEIN"/>
    <property type="match status" value="1"/>
</dbReference>
<feature type="compositionally biased region" description="Basic and acidic residues" evidence="3">
    <location>
        <begin position="38"/>
        <end position="50"/>
    </location>
</feature>
<dbReference type="PANTHER" id="PTHR33142">
    <property type="entry name" value="CYCLIN-DEPENDENT PROTEIN KINASE INHIBITOR SMR13"/>
    <property type="match status" value="1"/>
</dbReference>
<keyword evidence="5" id="KW-1185">Reference proteome</keyword>
<reference evidence="4" key="2">
    <citation type="submission" date="2018-05" db="EMBL/GenBank/DDBJ databases">
        <title>OmerRS3 (Oryza meridionalis Reference Sequence Version 3).</title>
        <authorList>
            <person name="Zhang J."/>
            <person name="Kudrna D."/>
            <person name="Lee S."/>
            <person name="Talag J."/>
            <person name="Welchert J."/>
            <person name="Wing R.A."/>
        </authorList>
    </citation>
    <scope>NUCLEOTIDE SEQUENCE [LARGE SCALE GENOMIC DNA]</scope>
    <source>
        <strain evidence="4">cv. OR44</strain>
    </source>
</reference>
<feature type="region of interest" description="Disordered" evidence="3">
    <location>
        <begin position="27"/>
        <end position="51"/>
    </location>
</feature>
<evidence type="ECO:0000256" key="3">
    <source>
        <dbReference type="SAM" id="MobiDB-lite"/>
    </source>
</evidence>
<sequence length="73" mass="8597">MEEELQGWEMPRREECRIPVMSQCPAPPRKRPVVLPELGKERREPPKDRYFQPPDLELLFVLVPPRRQASSCA</sequence>
<proteinExistence type="predicted"/>
<dbReference type="GO" id="GO:0032875">
    <property type="term" value="P:regulation of DNA endoreduplication"/>
    <property type="evidence" value="ECO:0007669"/>
    <property type="project" value="InterPro"/>
</dbReference>
<dbReference type="Gramene" id="OMERI01G12770.1">
    <property type="protein sequence ID" value="OMERI01G12770.1"/>
    <property type="gene ID" value="OMERI01G12770"/>
</dbReference>
<dbReference type="EnsemblPlants" id="OMERI01G12770.1">
    <property type="protein sequence ID" value="OMERI01G12770.1"/>
    <property type="gene ID" value="OMERI01G12770"/>
</dbReference>
<evidence type="ECO:0000256" key="1">
    <source>
        <dbReference type="ARBA" id="ARBA00023013"/>
    </source>
</evidence>
<accession>A0A0E0C1E0</accession>
<keyword evidence="2" id="KW-0131">Cell cycle</keyword>
<evidence type="ECO:0000256" key="2">
    <source>
        <dbReference type="ARBA" id="ARBA00023306"/>
    </source>
</evidence>
<dbReference type="HOGENOM" id="CLU_189464_0_0_1"/>
<evidence type="ECO:0000313" key="4">
    <source>
        <dbReference type="EnsemblPlants" id="OMERI01G12770.1"/>
    </source>
</evidence>
<dbReference type="GO" id="GO:0004860">
    <property type="term" value="F:protein kinase inhibitor activity"/>
    <property type="evidence" value="ECO:0007669"/>
    <property type="project" value="UniProtKB-KW"/>
</dbReference>
<organism evidence="4">
    <name type="scientific">Oryza meridionalis</name>
    <dbReference type="NCBI Taxonomy" id="40149"/>
    <lineage>
        <taxon>Eukaryota</taxon>
        <taxon>Viridiplantae</taxon>
        <taxon>Streptophyta</taxon>
        <taxon>Embryophyta</taxon>
        <taxon>Tracheophyta</taxon>
        <taxon>Spermatophyta</taxon>
        <taxon>Magnoliopsida</taxon>
        <taxon>Liliopsida</taxon>
        <taxon>Poales</taxon>
        <taxon>Poaceae</taxon>
        <taxon>BOP clade</taxon>
        <taxon>Oryzoideae</taxon>
        <taxon>Oryzeae</taxon>
        <taxon>Oryzinae</taxon>
        <taxon>Oryza</taxon>
    </lineage>
</organism>
<dbReference type="AlphaFoldDB" id="A0A0E0C1E0"/>
<evidence type="ECO:0000313" key="5">
    <source>
        <dbReference type="Proteomes" id="UP000008021"/>
    </source>
</evidence>
<dbReference type="STRING" id="40149.A0A0E0C1E0"/>
<dbReference type="eggNOG" id="ENOG502S9X0">
    <property type="taxonomic scope" value="Eukaryota"/>
</dbReference>
<name>A0A0E0C1E0_9ORYZ</name>
<protein>
    <submittedName>
        <fullName evidence="4">Uncharacterized protein</fullName>
    </submittedName>
</protein>
<keyword evidence="1" id="KW-0649">Protein kinase inhibitor</keyword>
<reference evidence="4" key="1">
    <citation type="submission" date="2015-04" db="UniProtKB">
        <authorList>
            <consortium name="EnsemblPlants"/>
        </authorList>
    </citation>
    <scope>IDENTIFICATION</scope>
</reference>
<dbReference type="GO" id="GO:0005634">
    <property type="term" value="C:nucleus"/>
    <property type="evidence" value="ECO:0007669"/>
    <property type="project" value="TreeGrafter"/>
</dbReference>
<dbReference type="InterPro" id="IPR040389">
    <property type="entry name" value="SMR"/>
</dbReference>